<name>A0ABD3CZ76_9LAMI</name>
<dbReference type="InterPro" id="IPR055357">
    <property type="entry name" value="LRR_At1g61320_AtMIF1"/>
</dbReference>
<sequence length="314" mass="36292">MNKHSVIDDDAYSLFSPKKTQFELVYYPNHGAISGTAASLLSFVSMTIASPEKNEFWPFVDKTLQGYLDQNLSLQHFLVNIYNEVDLVDFVLLQKWIPIVIMIMCVKSLNLIFHRSTEGKDFPLPLLVFQSESLVELHLQGCDLSTLESTDNVMLNNLRTLRLHELDITDEVFEKIISETFDNFSSFFPCLNELRLNECKGLEEIKWESKILLLWYKLIVTPSEKDTTAWFLKLNKLLKALSQSHITLSLDPYEYKKLHINGSYGGFYKPVLVEHLKFASSSEPSILNCFFHICRPMYIHMDLPPMTYTAVNQN</sequence>
<dbReference type="EMBL" id="JAVIJP010000028">
    <property type="protein sequence ID" value="KAL3634992.1"/>
    <property type="molecule type" value="Genomic_DNA"/>
</dbReference>
<accession>A0ABD3CZ76</accession>
<evidence type="ECO:0000259" key="1">
    <source>
        <dbReference type="Pfam" id="PF23622"/>
    </source>
</evidence>
<dbReference type="Proteomes" id="UP001632038">
    <property type="component" value="Unassembled WGS sequence"/>
</dbReference>
<dbReference type="SUPFAM" id="SSF52047">
    <property type="entry name" value="RNI-like"/>
    <property type="match status" value="1"/>
</dbReference>
<evidence type="ECO:0000313" key="2">
    <source>
        <dbReference type="EMBL" id="KAL3634992.1"/>
    </source>
</evidence>
<reference evidence="3" key="1">
    <citation type="journal article" date="2024" name="IScience">
        <title>Strigolactones Initiate the Formation of Haustorium-like Structures in Castilleja.</title>
        <authorList>
            <person name="Buerger M."/>
            <person name="Peterson D."/>
            <person name="Chory J."/>
        </authorList>
    </citation>
    <scope>NUCLEOTIDE SEQUENCE [LARGE SCALE GENOMIC DNA]</scope>
</reference>
<dbReference type="Pfam" id="PF23622">
    <property type="entry name" value="LRR_At1g61320_AtMIF1"/>
    <property type="match status" value="1"/>
</dbReference>
<comment type="caution">
    <text evidence="2">The sequence shown here is derived from an EMBL/GenBank/DDBJ whole genome shotgun (WGS) entry which is preliminary data.</text>
</comment>
<organism evidence="2 3">
    <name type="scientific">Castilleja foliolosa</name>
    <dbReference type="NCBI Taxonomy" id="1961234"/>
    <lineage>
        <taxon>Eukaryota</taxon>
        <taxon>Viridiplantae</taxon>
        <taxon>Streptophyta</taxon>
        <taxon>Embryophyta</taxon>
        <taxon>Tracheophyta</taxon>
        <taxon>Spermatophyta</taxon>
        <taxon>Magnoliopsida</taxon>
        <taxon>eudicotyledons</taxon>
        <taxon>Gunneridae</taxon>
        <taxon>Pentapetalae</taxon>
        <taxon>asterids</taxon>
        <taxon>lamiids</taxon>
        <taxon>Lamiales</taxon>
        <taxon>Orobanchaceae</taxon>
        <taxon>Pedicularideae</taxon>
        <taxon>Castillejinae</taxon>
        <taxon>Castilleja</taxon>
    </lineage>
</organism>
<dbReference type="PANTHER" id="PTHR31639">
    <property type="entry name" value="F-BOX PROTEIN-LIKE"/>
    <property type="match status" value="1"/>
</dbReference>
<dbReference type="AlphaFoldDB" id="A0ABD3CZ76"/>
<gene>
    <name evidence="2" type="ORF">CASFOL_022046</name>
</gene>
<protein>
    <recommendedName>
        <fullName evidence="1">At1g61320/AtMIF1 LRR domain-containing protein</fullName>
    </recommendedName>
</protein>
<keyword evidence="3" id="KW-1185">Reference proteome</keyword>
<proteinExistence type="predicted"/>
<feature type="domain" description="At1g61320/AtMIF1 LRR" evidence="1">
    <location>
        <begin position="82"/>
        <end position="206"/>
    </location>
</feature>
<dbReference type="PANTHER" id="PTHR31639:SF42">
    <property type="entry name" value="OS02G0160200 PROTEIN"/>
    <property type="match status" value="1"/>
</dbReference>
<evidence type="ECO:0000313" key="3">
    <source>
        <dbReference type="Proteomes" id="UP001632038"/>
    </source>
</evidence>